<evidence type="ECO:0000313" key="15">
    <source>
        <dbReference type="Proteomes" id="UP000886785"/>
    </source>
</evidence>
<evidence type="ECO:0000256" key="8">
    <source>
        <dbReference type="ARBA" id="ARBA00023299"/>
    </source>
</evidence>
<keyword evidence="11" id="KW-0963">Cytoplasm</keyword>
<dbReference type="GO" id="GO:0030170">
    <property type="term" value="F:pyridoxal phosphate binding"/>
    <property type="evidence" value="ECO:0007669"/>
    <property type="project" value="UniProtKB-UniRule"/>
</dbReference>
<comment type="subunit">
    <text evidence="11">Homodimer.</text>
</comment>
<dbReference type="Gene3D" id="3.40.640.10">
    <property type="entry name" value="Type I PLP-dependent aspartate aminotransferase-like (Major domain)"/>
    <property type="match status" value="1"/>
</dbReference>
<feature type="domain" description="Aminotransferase class V" evidence="13">
    <location>
        <begin position="4"/>
        <end position="349"/>
    </location>
</feature>
<dbReference type="NCBIfam" id="NF003764">
    <property type="entry name" value="PRK05355.1"/>
    <property type="match status" value="1"/>
</dbReference>
<reference evidence="14" key="2">
    <citation type="journal article" date="2021" name="PeerJ">
        <title>Extensive microbial diversity within the chicken gut microbiome revealed by metagenomics and culture.</title>
        <authorList>
            <person name="Gilroy R."/>
            <person name="Ravi A."/>
            <person name="Getino M."/>
            <person name="Pursley I."/>
            <person name="Horton D.L."/>
            <person name="Alikhan N.F."/>
            <person name="Baker D."/>
            <person name="Gharbi K."/>
            <person name="Hall N."/>
            <person name="Watson M."/>
            <person name="Adriaenssens E.M."/>
            <person name="Foster-Nyarko E."/>
            <person name="Jarju S."/>
            <person name="Secka A."/>
            <person name="Antonio M."/>
            <person name="Oren A."/>
            <person name="Chaudhuri R.R."/>
            <person name="La Ragione R."/>
            <person name="Hildebrand F."/>
            <person name="Pallen M.J."/>
        </authorList>
    </citation>
    <scope>NUCLEOTIDE SEQUENCE</scope>
    <source>
        <strain evidence="14">ChiSjej1B19-7085</strain>
    </source>
</reference>
<feature type="binding site" evidence="11">
    <location>
        <position position="172"/>
    </location>
    <ligand>
        <name>pyridoxal 5'-phosphate</name>
        <dbReference type="ChEBI" id="CHEBI:597326"/>
    </ligand>
</feature>
<keyword evidence="7 11" id="KW-0663">Pyridoxal phosphate</keyword>
<organism evidence="14 15">
    <name type="scientific">Candidatus Gallacutalibacter pullicola</name>
    <dbReference type="NCBI Taxonomy" id="2840830"/>
    <lineage>
        <taxon>Bacteria</taxon>
        <taxon>Bacillati</taxon>
        <taxon>Bacillota</taxon>
        <taxon>Clostridia</taxon>
        <taxon>Eubacteriales</taxon>
        <taxon>Candidatus Gallacutalibacter</taxon>
    </lineage>
</organism>
<keyword evidence="8 11" id="KW-0718">Serine biosynthesis</keyword>
<dbReference type="Pfam" id="PF00266">
    <property type="entry name" value="Aminotran_5"/>
    <property type="match status" value="1"/>
</dbReference>
<comment type="catalytic activity">
    <reaction evidence="9 11">
        <text>4-(phosphooxy)-L-threonine + 2-oxoglutarate = (R)-3-hydroxy-2-oxo-4-phosphooxybutanoate + L-glutamate</text>
        <dbReference type="Rhea" id="RHEA:16573"/>
        <dbReference type="ChEBI" id="CHEBI:16810"/>
        <dbReference type="ChEBI" id="CHEBI:29985"/>
        <dbReference type="ChEBI" id="CHEBI:58452"/>
        <dbReference type="ChEBI" id="CHEBI:58538"/>
        <dbReference type="EC" id="2.6.1.52"/>
    </reaction>
</comment>
<evidence type="ECO:0000256" key="11">
    <source>
        <dbReference type="HAMAP-Rule" id="MF_00160"/>
    </source>
</evidence>
<dbReference type="EMBL" id="DVHF01000026">
    <property type="protein sequence ID" value="HIR56421.1"/>
    <property type="molecule type" value="Genomic_DNA"/>
</dbReference>
<dbReference type="Proteomes" id="UP000886785">
    <property type="component" value="Unassembled WGS sequence"/>
</dbReference>
<feature type="binding site" evidence="11">
    <location>
        <begin position="237"/>
        <end position="238"/>
    </location>
    <ligand>
        <name>pyridoxal 5'-phosphate</name>
        <dbReference type="ChEBI" id="CHEBI:597326"/>
    </ligand>
</feature>
<name>A0A9D1J0B1_9FIRM</name>
<dbReference type="InterPro" id="IPR015421">
    <property type="entry name" value="PyrdxlP-dep_Trfase_major"/>
</dbReference>
<accession>A0A9D1J0B1</accession>
<dbReference type="InterPro" id="IPR020578">
    <property type="entry name" value="Aminotrans_V_PyrdxlP_BS"/>
</dbReference>
<comment type="subcellular location">
    <subcellularLocation>
        <location evidence="11">Cytoplasm</location>
    </subcellularLocation>
</comment>
<evidence type="ECO:0000256" key="9">
    <source>
        <dbReference type="ARBA" id="ARBA00047630"/>
    </source>
</evidence>
<feature type="binding site" evidence="11">
    <location>
        <position position="152"/>
    </location>
    <ligand>
        <name>pyridoxal 5'-phosphate</name>
        <dbReference type="ChEBI" id="CHEBI:597326"/>
    </ligand>
</feature>
<evidence type="ECO:0000313" key="14">
    <source>
        <dbReference type="EMBL" id="HIR56421.1"/>
    </source>
</evidence>
<feature type="binding site" evidence="11">
    <location>
        <begin position="76"/>
        <end position="77"/>
    </location>
    <ligand>
        <name>pyridoxal 5'-phosphate</name>
        <dbReference type="ChEBI" id="CHEBI:597326"/>
    </ligand>
</feature>
<dbReference type="EC" id="2.6.1.52" evidence="11"/>
<feature type="binding site" evidence="11">
    <location>
        <position position="102"/>
    </location>
    <ligand>
        <name>pyridoxal 5'-phosphate</name>
        <dbReference type="ChEBI" id="CHEBI:597326"/>
    </ligand>
</feature>
<evidence type="ECO:0000256" key="10">
    <source>
        <dbReference type="ARBA" id="ARBA00049007"/>
    </source>
</evidence>
<dbReference type="FunFam" id="3.90.1150.10:FF:000006">
    <property type="entry name" value="Phosphoserine aminotransferase"/>
    <property type="match status" value="1"/>
</dbReference>
<keyword evidence="6 11" id="KW-0808">Transferase</keyword>
<reference evidence="14" key="1">
    <citation type="submission" date="2020-10" db="EMBL/GenBank/DDBJ databases">
        <authorList>
            <person name="Gilroy R."/>
        </authorList>
    </citation>
    <scope>NUCLEOTIDE SEQUENCE</scope>
    <source>
        <strain evidence="14">ChiSjej1B19-7085</strain>
    </source>
</reference>
<keyword evidence="5 11" id="KW-0028">Amino-acid biosynthesis</keyword>
<comment type="catalytic activity">
    <reaction evidence="10 11 12">
        <text>O-phospho-L-serine + 2-oxoglutarate = 3-phosphooxypyruvate + L-glutamate</text>
        <dbReference type="Rhea" id="RHEA:14329"/>
        <dbReference type="ChEBI" id="CHEBI:16810"/>
        <dbReference type="ChEBI" id="CHEBI:18110"/>
        <dbReference type="ChEBI" id="CHEBI:29985"/>
        <dbReference type="ChEBI" id="CHEBI:57524"/>
        <dbReference type="EC" id="2.6.1.52"/>
    </reaction>
</comment>
<evidence type="ECO:0000256" key="4">
    <source>
        <dbReference type="ARBA" id="ARBA00022576"/>
    </source>
</evidence>
<feature type="modified residue" description="N6-(pyridoxal phosphate)lysine" evidence="11">
    <location>
        <position position="196"/>
    </location>
</feature>
<feature type="binding site" evidence="11">
    <location>
        <position position="195"/>
    </location>
    <ligand>
        <name>pyridoxal 5'-phosphate</name>
        <dbReference type="ChEBI" id="CHEBI:597326"/>
    </ligand>
</feature>
<comment type="cofactor">
    <cofactor evidence="11">
        <name>pyridoxal 5'-phosphate</name>
        <dbReference type="ChEBI" id="CHEBI:597326"/>
    </cofactor>
    <text evidence="11">Binds 1 pyridoxal phosphate per subunit.</text>
</comment>
<dbReference type="HAMAP" id="MF_00160">
    <property type="entry name" value="SerC_aminotrans_5"/>
    <property type="match status" value="1"/>
</dbReference>
<evidence type="ECO:0000256" key="6">
    <source>
        <dbReference type="ARBA" id="ARBA00022679"/>
    </source>
</evidence>
<dbReference type="NCBIfam" id="TIGR01364">
    <property type="entry name" value="serC_1"/>
    <property type="match status" value="1"/>
</dbReference>
<evidence type="ECO:0000256" key="12">
    <source>
        <dbReference type="RuleBase" id="RU004505"/>
    </source>
</evidence>
<dbReference type="InterPro" id="IPR000192">
    <property type="entry name" value="Aminotrans_V_dom"/>
</dbReference>
<comment type="caution">
    <text evidence="14">The sequence shown here is derived from an EMBL/GenBank/DDBJ whole genome shotgun (WGS) entry which is preliminary data.</text>
</comment>
<comment type="caution">
    <text evidence="11">Lacks conserved residue(s) required for the propagation of feature annotation.</text>
</comment>
<comment type="function">
    <text evidence="1 11">Catalyzes the reversible conversion of 3-phosphohydroxypyruvate to phosphoserine and of 3-hydroxy-2-oxo-4-phosphonooxybutanoate to phosphohydroxythreonine.</text>
</comment>
<comment type="pathway">
    <text evidence="2 11 12">Amino-acid biosynthesis; L-serine biosynthesis; L-serine from 3-phospho-D-glycerate: step 2/3.</text>
</comment>
<dbReference type="CDD" id="cd00611">
    <property type="entry name" value="PSAT_like"/>
    <property type="match status" value="1"/>
</dbReference>
<dbReference type="FunFam" id="3.40.640.10:FF:000010">
    <property type="entry name" value="Phosphoserine aminotransferase"/>
    <property type="match status" value="1"/>
</dbReference>
<dbReference type="InterPro" id="IPR015422">
    <property type="entry name" value="PyrdxlP-dep_Trfase_small"/>
</dbReference>
<dbReference type="InterPro" id="IPR022278">
    <property type="entry name" value="Pser_aminoTfrase"/>
</dbReference>
<dbReference type="AlphaFoldDB" id="A0A9D1J0B1"/>
<sequence>MKRVYNFSAGPSVLPESVLRRAADEMLDYQGSGQSVMEMSHRSKIYEGIIGSAESLLREVMGIPSNYKVLFLQGGASSQFAMVPMNLMNKNHKADFVVTGQWATKAQKEASRYGEAHIVASSKDKTFSYIPDLDPAAFSKDADYFHICMNNTIYGTRFTKLPETGDVPLVADISSCILSEPIDVSKFGLLYAGAQKNMGPAGLTVVIVREDLIGNAMDITPTMFNYQIHADNGSMYNTPPCYAIYICMLVLDWIKNEIGGLEKMKEINEHKAGILYDFLDQSSLFKGTVVKKDRSIMNVPFVTGSDELDAKFVKEATAADFVNLKGHRSVGGMRASIYNAMPVEGVEKLVEFMRDFEKKNG</sequence>
<dbReference type="PIRSF" id="PIRSF000525">
    <property type="entry name" value="SerC"/>
    <property type="match status" value="1"/>
</dbReference>
<dbReference type="PANTHER" id="PTHR43247:SF1">
    <property type="entry name" value="PHOSPHOSERINE AMINOTRANSFERASE"/>
    <property type="match status" value="1"/>
</dbReference>
<evidence type="ECO:0000259" key="13">
    <source>
        <dbReference type="Pfam" id="PF00266"/>
    </source>
</evidence>
<evidence type="ECO:0000256" key="7">
    <source>
        <dbReference type="ARBA" id="ARBA00022898"/>
    </source>
</evidence>
<dbReference type="InterPro" id="IPR015424">
    <property type="entry name" value="PyrdxlP-dep_Trfase"/>
</dbReference>
<evidence type="ECO:0000256" key="5">
    <source>
        <dbReference type="ARBA" id="ARBA00022605"/>
    </source>
</evidence>
<evidence type="ECO:0000256" key="1">
    <source>
        <dbReference type="ARBA" id="ARBA00003483"/>
    </source>
</evidence>
<dbReference type="GO" id="GO:0004648">
    <property type="term" value="F:O-phospho-L-serine:2-oxoglutarate aminotransferase activity"/>
    <property type="evidence" value="ECO:0007669"/>
    <property type="project" value="UniProtKB-UniRule"/>
</dbReference>
<keyword evidence="4 11" id="KW-0032">Aminotransferase</keyword>
<dbReference type="PANTHER" id="PTHR43247">
    <property type="entry name" value="PHOSPHOSERINE AMINOTRANSFERASE"/>
    <property type="match status" value="1"/>
</dbReference>
<dbReference type="Gene3D" id="3.90.1150.10">
    <property type="entry name" value="Aspartate Aminotransferase, domain 1"/>
    <property type="match status" value="1"/>
</dbReference>
<comment type="similarity">
    <text evidence="3 11">Belongs to the class-V pyridoxal-phosphate-dependent aminotransferase family. SerC subfamily.</text>
</comment>
<dbReference type="SUPFAM" id="SSF53383">
    <property type="entry name" value="PLP-dependent transferases"/>
    <property type="match status" value="1"/>
</dbReference>
<feature type="binding site" evidence="11">
    <location>
        <position position="42"/>
    </location>
    <ligand>
        <name>L-glutamate</name>
        <dbReference type="ChEBI" id="CHEBI:29985"/>
    </ligand>
</feature>
<gene>
    <name evidence="11 14" type="primary">serC</name>
    <name evidence="14" type="ORF">IAA54_02040</name>
</gene>
<evidence type="ECO:0000256" key="3">
    <source>
        <dbReference type="ARBA" id="ARBA00006904"/>
    </source>
</evidence>
<evidence type="ECO:0000256" key="2">
    <source>
        <dbReference type="ARBA" id="ARBA00005099"/>
    </source>
</evidence>
<dbReference type="PROSITE" id="PS00595">
    <property type="entry name" value="AA_TRANSFER_CLASS_5"/>
    <property type="match status" value="1"/>
</dbReference>
<proteinExistence type="inferred from homology"/>
<dbReference type="GO" id="GO:0006564">
    <property type="term" value="P:L-serine biosynthetic process"/>
    <property type="evidence" value="ECO:0007669"/>
    <property type="project" value="UniProtKB-UniRule"/>
</dbReference>
<protein>
    <recommendedName>
        <fullName evidence="11">Phosphoserine aminotransferase</fullName>
        <ecNumber evidence="11">2.6.1.52</ecNumber>
    </recommendedName>
    <alternativeName>
        <fullName evidence="11">Phosphohydroxythreonine aminotransferase</fullName>
        <shortName evidence="11">PSAT</shortName>
    </alternativeName>
</protein>
<dbReference type="GO" id="GO:0005737">
    <property type="term" value="C:cytoplasm"/>
    <property type="evidence" value="ECO:0007669"/>
    <property type="project" value="UniProtKB-SubCell"/>
</dbReference>